<dbReference type="FunFam" id="1.20.1280.50:FF:000012">
    <property type="entry name" value="F-box only protein 9"/>
    <property type="match status" value="1"/>
</dbReference>
<evidence type="ECO:0000256" key="6">
    <source>
        <dbReference type="ARBA" id="ARBA00022803"/>
    </source>
</evidence>
<feature type="compositionally biased region" description="Basic and acidic residues" evidence="8">
    <location>
        <begin position="109"/>
        <end position="120"/>
    </location>
</feature>
<organism evidence="10 11">
    <name type="scientific">Batillaria attramentaria</name>
    <dbReference type="NCBI Taxonomy" id="370345"/>
    <lineage>
        <taxon>Eukaryota</taxon>
        <taxon>Metazoa</taxon>
        <taxon>Spiralia</taxon>
        <taxon>Lophotrochozoa</taxon>
        <taxon>Mollusca</taxon>
        <taxon>Gastropoda</taxon>
        <taxon>Caenogastropoda</taxon>
        <taxon>Sorbeoconcha</taxon>
        <taxon>Cerithioidea</taxon>
        <taxon>Batillariidae</taxon>
        <taxon>Batillaria</taxon>
    </lineage>
</organism>
<protein>
    <recommendedName>
        <fullName evidence="3">F-box only protein 9</fullName>
    </recommendedName>
</protein>
<sequence>MQDASQNLLSAEGLESEALEDEEEGEDVPNLQDELQEFRQRWQQELQSSDASGSESHHQQAGHSIEEEAKELFLQGMQAEQNGALYEAIRYYRRAMQLVPDIESKIDFFQHRSPRERQDSESSTDGSGIEEVNEDLIQRFQSMKVQENSICEAAFEQRAVHISSMPVEVLMYIFRWVVSSELDLRSLEMLSQVCRGFYLCARDEGLWKTVCLRIWGSHCGSCKKFGGWRKMYLERPHLMFNGCYISRATYVRQGEQGMDNFYRPFHMVAYYRYIRFFPDGSMLMMCSPEEPTLVIPKLRSLSSRAQGLMKGYFKMSGTKVMCVLKRVNTSKQEPVLRYKRQKQAANQNEMVQTYSVEFELTDSGQQRYNRLNWVSYAIRTVYKATGDETVADFELKNSAYPPLVFSRVRSYTIISAAPLE</sequence>
<dbReference type="PANTHER" id="PTHR12874:SF29">
    <property type="entry name" value="F-BOX ONLY PROTEIN 9"/>
    <property type="match status" value="1"/>
</dbReference>
<dbReference type="InterPro" id="IPR045464">
    <property type="entry name" value="Hrt3/FBXO9_C"/>
</dbReference>
<feature type="domain" description="F-box" evidence="9">
    <location>
        <begin position="159"/>
        <end position="210"/>
    </location>
</feature>
<keyword evidence="6 7" id="KW-0802">TPR repeat</keyword>
<dbReference type="AlphaFoldDB" id="A0ABD0KEZ6"/>
<dbReference type="EMBL" id="JACVVK020000191">
    <property type="protein sequence ID" value="KAK7485684.1"/>
    <property type="molecule type" value="Genomic_DNA"/>
</dbReference>
<dbReference type="InterPro" id="IPR001810">
    <property type="entry name" value="F-box_dom"/>
</dbReference>
<evidence type="ECO:0000256" key="5">
    <source>
        <dbReference type="ARBA" id="ARBA00022786"/>
    </source>
</evidence>
<evidence type="ECO:0000256" key="1">
    <source>
        <dbReference type="ARBA" id="ARBA00004496"/>
    </source>
</evidence>
<comment type="pathway">
    <text evidence="2">Protein modification; protein ubiquitination.</text>
</comment>
<dbReference type="CDD" id="cd22089">
    <property type="entry name" value="F-box_FBXO9"/>
    <property type="match status" value="1"/>
</dbReference>
<comment type="subcellular location">
    <subcellularLocation>
        <location evidence="1">Cytoplasm</location>
    </subcellularLocation>
</comment>
<feature type="compositionally biased region" description="Acidic residues" evidence="8">
    <location>
        <begin position="14"/>
        <end position="27"/>
    </location>
</feature>
<comment type="caution">
    <text evidence="10">The sequence shown here is derived from an EMBL/GenBank/DDBJ whole genome shotgun (WGS) entry which is preliminary data.</text>
</comment>
<dbReference type="Proteomes" id="UP001519460">
    <property type="component" value="Unassembled WGS sequence"/>
</dbReference>
<evidence type="ECO:0000256" key="8">
    <source>
        <dbReference type="SAM" id="MobiDB-lite"/>
    </source>
</evidence>
<feature type="repeat" description="TPR" evidence="7">
    <location>
        <begin position="69"/>
        <end position="102"/>
    </location>
</feature>
<dbReference type="PANTHER" id="PTHR12874">
    <property type="entry name" value="F-BOX ONLY PROTEIN 48-RELATED"/>
    <property type="match status" value="1"/>
</dbReference>
<evidence type="ECO:0000259" key="9">
    <source>
        <dbReference type="PROSITE" id="PS50181"/>
    </source>
</evidence>
<proteinExistence type="predicted"/>
<evidence type="ECO:0000256" key="7">
    <source>
        <dbReference type="PROSITE-ProRule" id="PRU00339"/>
    </source>
</evidence>
<dbReference type="Pfam" id="PF12937">
    <property type="entry name" value="F-box-like"/>
    <property type="match status" value="1"/>
</dbReference>
<evidence type="ECO:0000313" key="11">
    <source>
        <dbReference type="Proteomes" id="UP001519460"/>
    </source>
</evidence>
<dbReference type="PROSITE" id="PS50005">
    <property type="entry name" value="TPR"/>
    <property type="match status" value="1"/>
</dbReference>
<dbReference type="GO" id="GO:0005737">
    <property type="term" value="C:cytoplasm"/>
    <property type="evidence" value="ECO:0007669"/>
    <property type="project" value="UniProtKB-SubCell"/>
</dbReference>
<dbReference type="Pfam" id="PF19270">
    <property type="entry name" value="FBO_C"/>
    <property type="match status" value="1"/>
</dbReference>
<dbReference type="Gene3D" id="1.20.1280.50">
    <property type="match status" value="1"/>
</dbReference>
<feature type="region of interest" description="Disordered" evidence="8">
    <location>
        <begin position="109"/>
        <end position="128"/>
    </location>
</feature>
<accession>A0ABD0KEZ6</accession>
<name>A0ABD0KEZ6_9CAEN</name>
<keyword evidence="11" id="KW-1185">Reference proteome</keyword>
<keyword evidence="5" id="KW-0833">Ubl conjugation pathway</keyword>
<evidence type="ECO:0000313" key="10">
    <source>
        <dbReference type="EMBL" id="KAK7485684.1"/>
    </source>
</evidence>
<keyword evidence="4" id="KW-0963">Cytoplasm</keyword>
<evidence type="ECO:0000256" key="3">
    <source>
        <dbReference type="ARBA" id="ARBA00019775"/>
    </source>
</evidence>
<feature type="compositionally biased region" description="Polar residues" evidence="8">
    <location>
        <begin position="43"/>
        <end position="62"/>
    </location>
</feature>
<dbReference type="InterPro" id="IPR019734">
    <property type="entry name" value="TPR_rpt"/>
</dbReference>
<dbReference type="SUPFAM" id="SSF81383">
    <property type="entry name" value="F-box domain"/>
    <property type="match status" value="1"/>
</dbReference>
<reference evidence="10 11" key="1">
    <citation type="journal article" date="2023" name="Sci. Data">
        <title>Genome assembly of the Korean intertidal mud-creeper Batillaria attramentaria.</title>
        <authorList>
            <person name="Patra A.K."/>
            <person name="Ho P.T."/>
            <person name="Jun S."/>
            <person name="Lee S.J."/>
            <person name="Kim Y."/>
            <person name="Won Y.J."/>
        </authorList>
    </citation>
    <scope>NUCLEOTIDE SEQUENCE [LARGE SCALE GENOMIC DNA]</scope>
    <source>
        <strain evidence="10">Wonlab-2016</strain>
    </source>
</reference>
<evidence type="ECO:0000256" key="4">
    <source>
        <dbReference type="ARBA" id="ARBA00022490"/>
    </source>
</evidence>
<evidence type="ECO:0000256" key="2">
    <source>
        <dbReference type="ARBA" id="ARBA00004906"/>
    </source>
</evidence>
<dbReference type="InterPro" id="IPR036047">
    <property type="entry name" value="F-box-like_dom_sf"/>
</dbReference>
<gene>
    <name evidence="10" type="ORF">BaRGS_00023133</name>
</gene>
<dbReference type="PROSITE" id="PS50181">
    <property type="entry name" value="FBOX"/>
    <property type="match status" value="1"/>
</dbReference>
<feature type="region of interest" description="Disordered" evidence="8">
    <location>
        <begin position="1"/>
        <end position="65"/>
    </location>
</feature>